<dbReference type="AlphaFoldDB" id="A0A6P8KVX6"/>
<organism evidence="8 9">
    <name type="scientific">Drosophila mauritiana</name>
    <name type="common">Fruit fly</name>
    <dbReference type="NCBI Taxonomy" id="7226"/>
    <lineage>
        <taxon>Eukaryota</taxon>
        <taxon>Metazoa</taxon>
        <taxon>Ecdysozoa</taxon>
        <taxon>Arthropoda</taxon>
        <taxon>Hexapoda</taxon>
        <taxon>Insecta</taxon>
        <taxon>Pterygota</taxon>
        <taxon>Neoptera</taxon>
        <taxon>Endopterygota</taxon>
        <taxon>Diptera</taxon>
        <taxon>Brachycera</taxon>
        <taxon>Muscomorpha</taxon>
        <taxon>Ephydroidea</taxon>
        <taxon>Drosophilidae</taxon>
        <taxon>Drosophila</taxon>
        <taxon>Sophophora</taxon>
    </lineage>
</organism>
<dbReference type="InterPro" id="IPR036575">
    <property type="entry name" value="TFIIS_cen_dom_sf"/>
</dbReference>
<dbReference type="GO" id="GO:0003676">
    <property type="term" value="F:nucleic acid binding"/>
    <property type="evidence" value="ECO:0007669"/>
    <property type="project" value="InterPro"/>
</dbReference>
<dbReference type="RefSeq" id="XP_033170762.1">
    <property type="nucleotide sequence ID" value="XM_033314871.1"/>
</dbReference>
<dbReference type="Gene3D" id="1.10.472.30">
    <property type="entry name" value="Transcription elongation factor S-II, central domain"/>
    <property type="match status" value="1"/>
</dbReference>
<feature type="domain" description="TFIIS central" evidence="7">
    <location>
        <begin position="5"/>
        <end position="120"/>
    </location>
</feature>
<evidence type="ECO:0000256" key="1">
    <source>
        <dbReference type="ARBA" id="ARBA00022723"/>
    </source>
</evidence>
<dbReference type="PROSITE" id="PS51133">
    <property type="entry name" value="ZF_TFIIS_2"/>
    <property type="match status" value="1"/>
</dbReference>
<dbReference type="Proteomes" id="UP000515162">
    <property type="component" value="Chromosome X"/>
</dbReference>
<dbReference type="SMART" id="SM00510">
    <property type="entry name" value="TFS2M"/>
    <property type="match status" value="1"/>
</dbReference>
<dbReference type="SUPFAM" id="SSF46942">
    <property type="entry name" value="Elongation factor TFIIS domain 2"/>
    <property type="match status" value="1"/>
</dbReference>
<dbReference type="SUPFAM" id="SSF57783">
    <property type="entry name" value="Zinc beta-ribbon"/>
    <property type="match status" value="1"/>
</dbReference>
<dbReference type="PROSITE" id="PS51321">
    <property type="entry name" value="TFIIS_CENTRAL"/>
    <property type="match status" value="1"/>
</dbReference>
<protein>
    <submittedName>
        <fullName evidence="9">Transcription elongation factor S-II</fullName>
    </submittedName>
</protein>
<dbReference type="Gene3D" id="2.20.25.10">
    <property type="match status" value="1"/>
</dbReference>
<dbReference type="GO" id="GO:0008270">
    <property type="term" value="F:zinc ion binding"/>
    <property type="evidence" value="ECO:0007669"/>
    <property type="project" value="UniProtKB-KW"/>
</dbReference>
<dbReference type="GO" id="GO:0005634">
    <property type="term" value="C:nucleus"/>
    <property type="evidence" value="ECO:0007669"/>
    <property type="project" value="TreeGrafter"/>
</dbReference>
<keyword evidence="9" id="KW-0251">Elongation factor</keyword>
<gene>
    <name evidence="9" type="primary">LOC117147817</name>
</gene>
<feature type="domain" description="TFIIS-type" evidence="6">
    <location>
        <begin position="123"/>
        <end position="161"/>
    </location>
</feature>
<evidence type="ECO:0000256" key="5">
    <source>
        <dbReference type="PROSITE-ProRule" id="PRU00472"/>
    </source>
</evidence>
<keyword evidence="4" id="KW-0539">Nucleus</keyword>
<evidence type="ECO:0000256" key="2">
    <source>
        <dbReference type="ARBA" id="ARBA00022771"/>
    </source>
</evidence>
<accession>A0A6P8KVX6</accession>
<dbReference type="PANTHER" id="PTHR11477:SF0">
    <property type="entry name" value="IP08861P-RELATED"/>
    <property type="match status" value="1"/>
</dbReference>
<evidence type="ECO:0000259" key="7">
    <source>
        <dbReference type="PROSITE" id="PS51321"/>
    </source>
</evidence>
<reference evidence="9" key="1">
    <citation type="submission" date="2025-08" db="UniProtKB">
        <authorList>
            <consortium name="RefSeq"/>
        </authorList>
    </citation>
    <scope>IDENTIFICATION</scope>
    <source>
        <strain evidence="9">Mau12</strain>
        <tissue evidence="9">Whole Body</tissue>
    </source>
</reference>
<dbReference type="Pfam" id="PF07500">
    <property type="entry name" value="TFIIS_M"/>
    <property type="match status" value="1"/>
</dbReference>
<keyword evidence="3" id="KW-0862">Zinc</keyword>
<evidence type="ECO:0000259" key="6">
    <source>
        <dbReference type="PROSITE" id="PS51133"/>
    </source>
</evidence>
<keyword evidence="2 5" id="KW-0863">Zinc-finger</keyword>
<dbReference type="SMART" id="SM00440">
    <property type="entry name" value="ZnF_C2C2"/>
    <property type="match status" value="1"/>
</dbReference>
<evidence type="ECO:0000313" key="9">
    <source>
        <dbReference type="RefSeq" id="XP_033170762.1"/>
    </source>
</evidence>
<evidence type="ECO:0000313" key="8">
    <source>
        <dbReference type="Proteomes" id="UP000515162"/>
    </source>
</evidence>
<dbReference type="Pfam" id="PF01096">
    <property type="entry name" value="Zn_ribbon_TFIIS"/>
    <property type="match status" value="1"/>
</dbReference>
<dbReference type="PANTHER" id="PTHR11477">
    <property type="entry name" value="TRANSCRIPTION FACTOR S-II ZINC FINGER DOMAIN-CONTAINING PROTEIN"/>
    <property type="match status" value="1"/>
</dbReference>
<dbReference type="CDD" id="cd13749">
    <property type="entry name" value="Zn-ribbon_TFIIS"/>
    <property type="match status" value="1"/>
</dbReference>
<dbReference type="GO" id="GO:0003746">
    <property type="term" value="F:translation elongation factor activity"/>
    <property type="evidence" value="ECO:0007669"/>
    <property type="project" value="UniProtKB-KW"/>
</dbReference>
<keyword evidence="1" id="KW-0479">Metal-binding</keyword>
<evidence type="ECO:0000256" key="4">
    <source>
        <dbReference type="ARBA" id="ARBA00023242"/>
    </source>
</evidence>
<keyword evidence="9" id="KW-0648">Protein biosynthesis</keyword>
<sequence>MSFEVRMKCRDMLAAALKSGPMPPGCGDPHDKAAQLEDAIFGELSSCHVKYKNRIRSRLTNLRDPKNPGLREKFLVGLITPQELSRMTPEEMASDDLKQMRQQYVQDSINAAQLGNVEGTKTNLFKCERCHKRNCTQLHIRDGDEPIITFVMCDDCGNRWKS</sequence>
<dbReference type="GeneID" id="117147817"/>
<dbReference type="InterPro" id="IPR003618">
    <property type="entry name" value="TFIIS_cen_dom"/>
</dbReference>
<keyword evidence="8" id="KW-1185">Reference proteome</keyword>
<proteinExistence type="predicted"/>
<dbReference type="InterPro" id="IPR001222">
    <property type="entry name" value="Znf_TFIIS"/>
</dbReference>
<dbReference type="GO" id="GO:0006351">
    <property type="term" value="P:DNA-templated transcription"/>
    <property type="evidence" value="ECO:0007669"/>
    <property type="project" value="InterPro"/>
</dbReference>
<evidence type="ECO:0000256" key="3">
    <source>
        <dbReference type="ARBA" id="ARBA00022833"/>
    </source>
</evidence>
<name>A0A6P8KVX6_DROMA</name>